<gene>
    <name evidence="6" type="ORF">TEA_028763</name>
</gene>
<keyword evidence="7" id="KW-1185">Reference proteome</keyword>
<comment type="caution">
    <text evidence="6">The sequence shown here is derived from an EMBL/GenBank/DDBJ whole genome shotgun (WGS) entry which is preliminary data.</text>
</comment>
<feature type="region of interest" description="Disordered" evidence="5">
    <location>
        <begin position="1"/>
        <end position="30"/>
    </location>
</feature>
<evidence type="ECO:0000256" key="3">
    <source>
        <dbReference type="ARBA" id="ARBA00022989"/>
    </source>
</evidence>
<keyword evidence="4" id="KW-0472">Membrane</keyword>
<evidence type="ECO:0000313" key="7">
    <source>
        <dbReference type="Proteomes" id="UP000306102"/>
    </source>
</evidence>
<evidence type="ECO:0000256" key="1">
    <source>
        <dbReference type="ARBA" id="ARBA00004141"/>
    </source>
</evidence>
<dbReference type="AlphaFoldDB" id="A0A4S4ETI6"/>
<evidence type="ECO:0000256" key="4">
    <source>
        <dbReference type="ARBA" id="ARBA00023136"/>
    </source>
</evidence>
<reference evidence="6 7" key="1">
    <citation type="journal article" date="2018" name="Proc. Natl. Acad. Sci. U.S.A.">
        <title>Draft genome sequence of Camellia sinensis var. sinensis provides insights into the evolution of the tea genome and tea quality.</title>
        <authorList>
            <person name="Wei C."/>
            <person name="Yang H."/>
            <person name="Wang S."/>
            <person name="Zhao J."/>
            <person name="Liu C."/>
            <person name="Gao L."/>
            <person name="Xia E."/>
            <person name="Lu Y."/>
            <person name="Tai Y."/>
            <person name="She G."/>
            <person name="Sun J."/>
            <person name="Cao H."/>
            <person name="Tong W."/>
            <person name="Gao Q."/>
            <person name="Li Y."/>
            <person name="Deng W."/>
            <person name="Jiang X."/>
            <person name="Wang W."/>
            <person name="Chen Q."/>
            <person name="Zhang S."/>
            <person name="Li H."/>
            <person name="Wu J."/>
            <person name="Wang P."/>
            <person name="Li P."/>
            <person name="Shi C."/>
            <person name="Zheng F."/>
            <person name="Jian J."/>
            <person name="Huang B."/>
            <person name="Shan D."/>
            <person name="Shi M."/>
            <person name="Fang C."/>
            <person name="Yue Y."/>
            <person name="Li F."/>
            <person name="Li D."/>
            <person name="Wei S."/>
            <person name="Han B."/>
            <person name="Jiang C."/>
            <person name="Yin Y."/>
            <person name="Xia T."/>
            <person name="Zhang Z."/>
            <person name="Bennetzen J.L."/>
            <person name="Zhao S."/>
            <person name="Wan X."/>
        </authorList>
    </citation>
    <scope>NUCLEOTIDE SEQUENCE [LARGE SCALE GENOMIC DNA]</scope>
    <source>
        <strain evidence="7">cv. Shuchazao</strain>
        <tissue evidence="6">Leaf</tissue>
    </source>
</reference>
<accession>A0A4S4ETI6</accession>
<organism evidence="6 7">
    <name type="scientific">Camellia sinensis var. sinensis</name>
    <name type="common">China tea</name>
    <dbReference type="NCBI Taxonomy" id="542762"/>
    <lineage>
        <taxon>Eukaryota</taxon>
        <taxon>Viridiplantae</taxon>
        <taxon>Streptophyta</taxon>
        <taxon>Embryophyta</taxon>
        <taxon>Tracheophyta</taxon>
        <taxon>Spermatophyta</taxon>
        <taxon>Magnoliopsida</taxon>
        <taxon>eudicotyledons</taxon>
        <taxon>Gunneridae</taxon>
        <taxon>Pentapetalae</taxon>
        <taxon>asterids</taxon>
        <taxon>Ericales</taxon>
        <taxon>Theaceae</taxon>
        <taxon>Camellia</taxon>
    </lineage>
</organism>
<evidence type="ECO:0000256" key="2">
    <source>
        <dbReference type="ARBA" id="ARBA00022692"/>
    </source>
</evidence>
<evidence type="ECO:0008006" key="8">
    <source>
        <dbReference type="Google" id="ProtNLM"/>
    </source>
</evidence>
<keyword evidence="2" id="KW-0812">Transmembrane</keyword>
<proteinExistence type="predicted"/>
<sequence>MGMNMNPTRHIDAATKNPAGGANTTAIGLNPRSTDAVYPSDVDIIGAALNPMHNTNAGVGDRGGAPTSSYGTSETIPTGLSCLFPTCIAWQRSALFPILSTVMPLPVRFGVQPPSSGMRCKLGVTVSLMDFFGFSVIDVYSPRFCVLGFEYLFCCRGAVCAIEAEWTWTNVCPDDFAGGSWFTMLAMVDSHLYDPSPNEVQSAAPPLHLLALQGFYLPTPSTYLSVSFIQMLKALMPVAVYSIGIIFKKDSFKSEAMVNMISISIGVAIAAYGKAKFDSWGVFLQLGAVVNPTA</sequence>
<keyword evidence="3" id="KW-1133">Transmembrane helix</keyword>
<dbReference type="PANTHER" id="PTHR11132">
    <property type="entry name" value="SOLUTE CARRIER FAMILY 35"/>
    <property type="match status" value="1"/>
</dbReference>
<comment type="subcellular location">
    <subcellularLocation>
        <location evidence="1">Membrane</location>
        <topology evidence="1">Multi-pass membrane protein</topology>
    </subcellularLocation>
</comment>
<dbReference type="InterPro" id="IPR050186">
    <property type="entry name" value="TPT_transporter"/>
</dbReference>
<dbReference type="GO" id="GO:0016020">
    <property type="term" value="C:membrane"/>
    <property type="evidence" value="ECO:0007669"/>
    <property type="project" value="UniProtKB-SubCell"/>
</dbReference>
<dbReference type="EMBL" id="SDRB02002067">
    <property type="protein sequence ID" value="THG20208.1"/>
    <property type="molecule type" value="Genomic_DNA"/>
</dbReference>
<protein>
    <recommendedName>
        <fullName evidence="8">Sugar phosphate transporter domain-containing protein</fullName>
    </recommendedName>
</protein>
<evidence type="ECO:0000313" key="6">
    <source>
        <dbReference type="EMBL" id="THG20208.1"/>
    </source>
</evidence>
<name>A0A4S4ETI6_CAMSN</name>
<dbReference type="Proteomes" id="UP000306102">
    <property type="component" value="Unassembled WGS sequence"/>
</dbReference>
<evidence type="ECO:0000256" key="5">
    <source>
        <dbReference type="SAM" id="MobiDB-lite"/>
    </source>
</evidence>